<protein>
    <submittedName>
        <fullName evidence="1">Uncharacterized protein</fullName>
    </submittedName>
</protein>
<dbReference type="AlphaFoldDB" id="A0A9X0UD37"/>
<gene>
    <name evidence="1" type="ORF">H7965_07315</name>
</gene>
<comment type="caution">
    <text evidence="1">The sequence shown here is derived from an EMBL/GenBank/DDBJ whole genome shotgun (WGS) entry which is preliminary data.</text>
</comment>
<evidence type="ECO:0000313" key="1">
    <source>
        <dbReference type="EMBL" id="MBC4015133.1"/>
    </source>
</evidence>
<accession>A0A9X0UD37</accession>
<evidence type="ECO:0000313" key="2">
    <source>
        <dbReference type="Proteomes" id="UP000600101"/>
    </source>
</evidence>
<dbReference type="RefSeq" id="WP_186769911.1">
    <property type="nucleotide sequence ID" value="NZ_JACOMF010000006.1"/>
</dbReference>
<name>A0A9X0UD37_9PROT</name>
<reference evidence="1" key="1">
    <citation type="submission" date="2020-08" db="EMBL/GenBank/DDBJ databases">
        <authorList>
            <person name="Hu Y."/>
            <person name="Nguyen S.V."/>
            <person name="Li F."/>
            <person name="Fanning S."/>
        </authorList>
    </citation>
    <scope>NUCLEOTIDE SEQUENCE</scope>
    <source>
        <strain evidence="1">SYSU D8009</strain>
    </source>
</reference>
<proteinExistence type="predicted"/>
<sequence length="496" mass="54056">MSNFYSNFYADWRGAKSAFFNSGLTGADVPPDFVMMINRGADLGPSLKALDAATTFEKRAKALPAVMRALDEYLREVASARKSTASPKGDKALKALQRALEEIWRGAEQAAQPPRPTGQMVAAYRLRSFNLAAGVKPQFLKLDPIPVEVEVEVDKVFKQLIDSGQVGLRAEHLGNLAKDELDKLRDAFRDTIAKVDATIKKNPTPEIIEAKSKEANEVLKYYGKLVEDRVNLVVQQEWKRYLQSKQDLKDFQVKTTTKVVLGTIGVAVAVSSAALSFGTAWMNILAAVKGIADIGKTLKTYSEDIDKTYGKLLDDLAHVDKLNQQREVAKKKGEGQKASKAAQMGKEVVAGILPITKDMLKATSAIEARCQQFSGQVSKLESQADALSGRIEIITKNLSGLPDRMLSTEQINLGRRMGKTVATLMEELAELCRRARNAAAFSERAKKAVAKLKREDSWTGGLAERLTGLGTKGVAVYGAVNFIYACATAGKALIAI</sequence>
<keyword evidence="2" id="KW-1185">Reference proteome</keyword>
<dbReference type="EMBL" id="JACOMF010000006">
    <property type="protein sequence ID" value="MBC4015133.1"/>
    <property type="molecule type" value="Genomic_DNA"/>
</dbReference>
<organism evidence="1 2">
    <name type="scientific">Siccirubricoccus deserti</name>
    <dbReference type="NCBI Taxonomy" id="2013562"/>
    <lineage>
        <taxon>Bacteria</taxon>
        <taxon>Pseudomonadati</taxon>
        <taxon>Pseudomonadota</taxon>
        <taxon>Alphaproteobacteria</taxon>
        <taxon>Acetobacterales</taxon>
        <taxon>Roseomonadaceae</taxon>
        <taxon>Siccirubricoccus</taxon>
    </lineage>
</organism>
<dbReference type="Proteomes" id="UP000600101">
    <property type="component" value="Unassembled WGS sequence"/>
</dbReference>